<dbReference type="SUPFAM" id="SSF55920">
    <property type="entry name" value="Creatinase/aminopeptidase"/>
    <property type="match status" value="1"/>
</dbReference>
<dbReference type="RefSeq" id="WP_378933463.1">
    <property type="nucleotide sequence ID" value="NZ_JBHLVO010000006.1"/>
</dbReference>
<evidence type="ECO:0000259" key="1">
    <source>
        <dbReference type="Pfam" id="PF00557"/>
    </source>
</evidence>
<proteinExistence type="predicted"/>
<dbReference type="Pfam" id="PF00557">
    <property type="entry name" value="Peptidase_M24"/>
    <property type="match status" value="1"/>
</dbReference>
<feature type="domain" description="Peptidase M24" evidence="1">
    <location>
        <begin position="160"/>
        <end position="374"/>
    </location>
</feature>
<dbReference type="Proteomes" id="UP001589854">
    <property type="component" value="Unassembled WGS sequence"/>
</dbReference>
<dbReference type="InterPro" id="IPR029149">
    <property type="entry name" value="Creatin/AminoP/Spt16_N"/>
</dbReference>
<dbReference type="InterPro" id="IPR000994">
    <property type="entry name" value="Pept_M24"/>
</dbReference>
<feature type="domain" description="Creatinase N-terminal" evidence="2">
    <location>
        <begin position="13"/>
        <end position="153"/>
    </location>
</feature>
<dbReference type="SUPFAM" id="SSF53092">
    <property type="entry name" value="Creatinase/prolidase N-terminal domain"/>
    <property type="match status" value="1"/>
</dbReference>
<evidence type="ECO:0000313" key="4">
    <source>
        <dbReference type="Proteomes" id="UP001589854"/>
    </source>
</evidence>
<dbReference type="InterPro" id="IPR036005">
    <property type="entry name" value="Creatinase/aminopeptidase-like"/>
</dbReference>
<protein>
    <submittedName>
        <fullName evidence="3">M24 family metallopeptidase</fullName>
    </submittedName>
</protein>
<dbReference type="PANTHER" id="PTHR46112">
    <property type="entry name" value="AMINOPEPTIDASE"/>
    <property type="match status" value="1"/>
</dbReference>
<dbReference type="CDD" id="cd01066">
    <property type="entry name" value="APP_MetAP"/>
    <property type="match status" value="1"/>
</dbReference>
<organism evidence="3 4">
    <name type="scientific">Metabacillus herbersteinensis</name>
    <dbReference type="NCBI Taxonomy" id="283816"/>
    <lineage>
        <taxon>Bacteria</taxon>
        <taxon>Bacillati</taxon>
        <taxon>Bacillota</taxon>
        <taxon>Bacilli</taxon>
        <taxon>Bacillales</taxon>
        <taxon>Bacillaceae</taxon>
        <taxon>Metabacillus</taxon>
    </lineage>
</organism>
<accession>A0ABV6GEL8</accession>
<sequence>MRLSILKEEIINRQQTLYSSLQEKKIDGAVLFSVTDIFYLTGFNFRPSERPVVFFMDPQGDTHLLVPHLEKEHAEEYSQAQYVHIYPEYPGLRHPMEFLKDNLIEVGFQNKVIGIDANGYSSPKGYQGASLKDLINVKKFESLRGWVEELRVIKSPGEIELIKESCRWGNLAHRLLHKYSKAGLSEIEISGRATHESTMMMIETLGNGFNPHGEPTHAFYRGQIGPHSYFPHSQTQNLILKKGDNLVSQSEASVWGYRSELERTMFVQEVSKEQEKYFTLMREAQKIAFASIKPGNPFSSVEKNVQAFYKENNVDHLTRHHTGHNLGLINHEAPFFDLGDERIMRPGMVATIEPALYVENLGGFRHSDTILITESGVELLTYYPRDLESLIIQ</sequence>
<evidence type="ECO:0000259" key="2">
    <source>
        <dbReference type="Pfam" id="PF01321"/>
    </source>
</evidence>
<dbReference type="Gene3D" id="3.40.350.10">
    <property type="entry name" value="Creatinase/prolidase N-terminal domain"/>
    <property type="match status" value="1"/>
</dbReference>
<gene>
    <name evidence="3" type="ORF">ACFFIX_10260</name>
</gene>
<reference evidence="3 4" key="1">
    <citation type="submission" date="2024-09" db="EMBL/GenBank/DDBJ databases">
        <authorList>
            <person name="Sun Q."/>
            <person name="Mori K."/>
        </authorList>
    </citation>
    <scope>NUCLEOTIDE SEQUENCE [LARGE SCALE GENOMIC DNA]</scope>
    <source>
        <strain evidence="3 4">CCM 7228</strain>
    </source>
</reference>
<dbReference type="Pfam" id="PF01321">
    <property type="entry name" value="Creatinase_N"/>
    <property type="match status" value="1"/>
</dbReference>
<comment type="caution">
    <text evidence="3">The sequence shown here is derived from an EMBL/GenBank/DDBJ whole genome shotgun (WGS) entry which is preliminary data.</text>
</comment>
<dbReference type="InterPro" id="IPR050659">
    <property type="entry name" value="Peptidase_M24B"/>
</dbReference>
<dbReference type="InterPro" id="IPR000587">
    <property type="entry name" value="Creatinase_N"/>
</dbReference>
<evidence type="ECO:0000313" key="3">
    <source>
        <dbReference type="EMBL" id="MFC0271836.1"/>
    </source>
</evidence>
<keyword evidence="4" id="KW-1185">Reference proteome</keyword>
<dbReference type="EMBL" id="JBHLVO010000006">
    <property type="protein sequence ID" value="MFC0271836.1"/>
    <property type="molecule type" value="Genomic_DNA"/>
</dbReference>
<dbReference type="Gene3D" id="3.90.230.10">
    <property type="entry name" value="Creatinase/methionine aminopeptidase superfamily"/>
    <property type="match status" value="1"/>
</dbReference>
<name>A0ABV6GEL8_9BACI</name>
<dbReference type="PANTHER" id="PTHR46112:SF2">
    <property type="entry name" value="XAA-PRO AMINOPEPTIDASE P-RELATED"/>
    <property type="match status" value="1"/>
</dbReference>